<proteinExistence type="predicted"/>
<feature type="signal peptide" evidence="1">
    <location>
        <begin position="1"/>
        <end position="22"/>
    </location>
</feature>
<keyword evidence="1" id="KW-0732">Signal</keyword>
<gene>
    <name evidence="2" type="ORF">ACFSQ0_10350</name>
</gene>
<dbReference type="RefSeq" id="WP_379047875.1">
    <property type="nucleotide sequence ID" value="NZ_JBHULZ010000041.1"/>
</dbReference>
<accession>A0ABW5SFH0</accession>
<reference evidence="3" key="1">
    <citation type="journal article" date="2019" name="Int. J. Syst. Evol. Microbiol.">
        <title>The Global Catalogue of Microorganisms (GCM) 10K type strain sequencing project: providing services to taxonomists for standard genome sequencing and annotation.</title>
        <authorList>
            <consortium name="The Broad Institute Genomics Platform"/>
            <consortium name="The Broad Institute Genome Sequencing Center for Infectious Disease"/>
            <person name="Wu L."/>
            <person name="Ma J."/>
        </authorList>
    </citation>
    <scope>NUCLEOTIDE SEQUENCE [LARGE SCALE GENOMIC DNA]</scope>
    <source>
        <strain evidence="3">KCTC 42255</strain>
    </source>
</reference>
<comment type="caution">
    <text evidence="2">The sequence shown here is derived from an EMBL/GenBank/DDBJ whole genome shotgun (WGS) entry which is preliminary data.</text>
</comment>
<dbReference type="InterPro" id="IPR026341">
    <property type="entry name" value="T9SS_type_B"/>
</dbReference>
<protein>
    <submittedName>
        <fullName evidence="2">Choice-of-anchor L domain-containing protein</fullName>
    </submittedName>
</protein>
<name>A0ABW5SFH0_9FLAO</name>
<organism evidence="2 3">
    <name type="scientific">Mesonia sediminis</name>
    <dbReference type="NCBI Taxonomy" id="1703946"/>
    <lineage>
        <taxon>Bacteria</taxon>
        <taxon>Pseudomonadati</taxon>
        <taxon>Bacteroidota</taxon>
        <taxon>Flavobacteriia</taxon>
        <taxon>Flavobacteriales</taxon>
        <taxon>Flavobacteriaceae</taxon>
        <taxon>Mesonia</taxon>
    </lineage>
</organism>
<evidence type="ECO:0000313" key="3">
    <source>
        <dbReference type="Proteomes" id="UP001597357"/>
    </source>
</evidence>
<evidence type="ECO:0000313" key="2">
    <source>
        <dbReference type="EMBL" id="MFD2698394.1"/>
    </source>
</evidence>
<dbReference type="EMBL" id="JBHULZ010000041">
    <property type="protein sequence ID" value="MFD2698394.1"/>
    <property type="molecule type" value="Genomic_DNA"/>
</dbReference>
<dbReference type="Pfam" id="PF13585">
    <property type="entry name" value="CHU_C"/>
    <property type="match status" value="1"/>
</dbReference>
<dbReference type="InterPro" id="IPR049804">
    <property type="entry name" value="Choice_anch_L"/>
</dbReference>
<dbReference type="Proteomes" id="UP001597357">
    <property type="component" value="Unassembled WGS sequence"/>
</dbReference>
<dbReference type="NCBIfam" id="TIGR04131">
    <property type="entry name" value="Bac_Flav_CTERM"/>
    <property type="match status" value="1"/>
</dbReference>
<keyword evidence="3" id="KW-1185">Reference proteome</keyword>
<sequence length="1354" mass="150954">MKYAVLVVFLIFNIGFSQNVQVDVNTYNAQDLSEMLLNNACSSLFNAEVSSSQAVGYFSQNNSNFPIEEGVIIRSGNAKHSEGPFSGNHLSSQINQNTNAYLENLNAASGQHAQITDVAFLSFEFVPLSHDFSFNFVFASNEYGQWQCVSSDVFAFVLTNLNTGQSQNLAVIPGTTTPVSVKNIKDKAYNNSCSSDNKHLFGEYLVNQPNAGLNMRGYTKVMKASAQIVPGDTYKIELLIADSNDANFDSAIFLEAGSFQTNVNLGDDEAICLGQSKTLTTGLDTQLYNHTWKMNGSVVNYTNTNTLTVTNPGDYSVEVTENNTGCLLTDEIQLTQVQINEANNLKICYDDRANYFWDLTVNNHQILGVSPSDYELFYYASLQDLNNDLPIPAANITAFAGTPNQSVYIKLKAKNNNNWCTQIIDFKLEVADKIHLGPLEDIQLCDITKIHLVDLTQVNEDLVGYTQNYMFAYYYSQADLEAGQNEIQDYRAFSVSPSRRSNNQNIYVKVTDRYMPECYVFTSFQIQVNGLPLVDELPDVIECSTYTLPPLTHGNYFTRAQGGGTPLFAGDVIDESGTYYIYNGPTDAGCYNQSSFTVQLIEEYGIKDEYCEFMRVPSPPAGNFYTLPGGPSGGGKIIPPGTIYYNDASIYYYAEVNGVFCKEDTFSFQVFPLPPVDQPADVITCNSYTLPALTHGDYYTQSGGAGDQLLPGTVITETTTLYAFNFDGRCANESEFTVFITPQLDDVVSCGAFQLPEVEVGGFYSLPNGQGNLLTSTTKIKFSQTIYYFAETTTSPNCTTNQSFEVTIFDKPKVDTLPNVVQCASTPYVLPPLQDGEYFTEKKRGGQMLAPGDVIAESQTIFINNATATCMSETSFTVTLIPLPVVPNFADVYTCDTYELPEITGAKYFSGPNGSGSEYFSGDLIHSTQKLFLYKESSSLVGCDNEDSFTVYVEGVEATQLPDVLACETFVLPQLAVGEYFTEPYAKGQKLQPGTEIKESKTVYIFAQKGDRFTCFDQTSFRIEVEPKIDLSAFEHYTHCGELYLPDLAQENQDFRFFVDPNFSKPVSPNSLRLTKPGKYIFYVQASSTLMDGCISEGRFEIEIFPIKQLNLEPAAICLDPETGELLSTAFLETGLDPNKYNVYWYLENQLVHEGVNFEVTQAGTFEIEVELKEISHVEDCGYYATSVQVYASSRPEIKVNVSEPFSGGAEVFVELIKAEGEMMYQIDDQPYQESPYFTGVGSGPHLVRAKGKYADCGEVVKEIQVINYPKFFTPNTDGINDYWNINDMYDYPEAKIYIYDRFGKLITSTNPRKRGWDGSFNGKQMPSADYWFQVEYKYQGNIKVFKSHFTLKR</sequence>
<dbReference type="NCBIfam" id="NF038133">
    <property type="entry name" value="choice_anch_L"/>
    <property type="match status" value="1"/>
</dbReference>
<evidence type="ECO:0000256" key="1">
    <source>
        <dbReference type="SAM" id="SignalP"/>
    </source>
</evidence>
<feature type="chain" id="PRO_5046598068" evidence="1">
    <location>
        <begin position="23"/>
        <end position="1354"/>
    </location>
</feature>